<keyword evidence="3" id="KW-1185">Reference proteome</keyword>
<keyword evidence="1" id="KW-0472">Membrane</keyword>
<keyword evidence="1" id="KW-0812">Transmembrane</keyword>
<dbReference type="EMBL" id="JBDKWZ010000007">
    <property type="protein sequence ID" value="MEN7548917.1"/>
    <property type="molecule type" value="Genomic_DNA"/>
</dbReference>
<comment type="caution">
    <text evidence="2">The sequence shown here is derived from an EMBL/GenBank/DDBJ whole genome shotgun (WGS) entry which is preliminary data.</text>
</comment>
<proteinExistence type="predicted"/>
<name>A0AAW9S5Z0_9BACT</name>
<feature type="transmembrane region" description="Helical" evidence="1">
    <location>
        <begin position="277"/>
        <end position="298"/>
    </location>
</feature>
<feature type="transmembrane region" description="Helical" evidence="1">
    <location>
        <begin position="167"/>
        <end position="193"/>
    </location>
</feature>
<sequence length="476" mass="54580">MLTFFRLNDPFRILGVLLIVFLLRLPFYLKGLPLMIPELNWMLVGESLAKGGHMYTDVWDNLGPLAAGVYWCVVGLFGKSQLVFQILGLILVVIQAFIFNRFLIKNGVYNEKNYLPALFYGLFMCLNFDFLTLSPALLALTFLLLVLRNIIRLDERFVEEDIFKTGIYLGIATLLFAPSVVFLLSTIIGFMLFRSASPRYFMMVLFGFAFAISLVITYYFFVDGLKNFIDFYLASLLTFKGLNYVSWFEIIWVSIIPAVLTVLAIGKLGTERGFINFQVICQQFMAVWMISAGLVLFVSPQFTTYQLILFVPGLSFFTTHFVMLTRNRLIAELSFWVITAALMTVSYATVYLDQQDNPYSPNFSKVFVKQDDALITDRPKTMLVLGDQISSYQGNSLATPYLNWKLSEKHFSHLNNYQVLSAILENFEKGYPEIIIDPKGITPQLFQNIPVLAQKYRLKKENVWVLKPEEPKVTQQ</sequence>
<keyword evidence="1" id="KW-1133">Transmembrane helix</keyword>
<evidence type="ECO:0008006" key="4">
    <source>
        <dbReference type="Google" id="ProtNLM"/>
    </source>
</evidence>
<feature type="transmembrane region" description="Helical" evidence="1">
    <location>
        <begin position="241"/>
        <end position="265"/>
    </location>
</feature>
<feature type="transmembrane region" description="Helical" evidence="1">
    <location>
        <begin position="304"/>
        <end position="324"/>
    </location>
</feature>
<evidence type="ECO:0000313" key="2">
    <source>
        <dbReference type="EMBL" id="MEN7548917.1"/>
    </source>
</evidence>
<protein>
    <recommendedName>
        <fullName evidence="4">Glycosyltransferase RgtA/B/C/D-like domain-containing protein</fullName>
    </recommendedName>
</protein>
<evidence type="ECO:0000256" key="1">
    <source>
        <dbReference type="SAM" id="Phobius"/>
    </source>
</evidence>
<feature type="transmembrane region" description="Helical" evidence="1">
    <location>
        <begin position="82"/>
        <end position="103"/>
    </location>
</feature>
<dbReference type="Proteomes" id="UP001403385">
    <property type="component" value="Unassembled WGS sequence"/>
</dbReference>
<feature type="transmembrane region" description="Helical" evidence="1">
    <location>
        <begin position="115"/>
        <end position="147"/>
    </location>
</feature>
<reference evidence="2 3" key="1">
    <citation type="submission" date="2024-04" db="EMBL/GenBank/DDBJ databases">
        <title>Novel genus in family Flammeovirgaceae.</title>
        <authorList>
            <person name="Nguyen T.H."/>
            <person name="Vuong T.Q."/>
            <person name="Le H."/>
            <person name="Kim S.-G."/>
        </authorList>
    </citation>
    <scope>NUCLEOTIDE SEQUENCE [LARGE SCALE GENOMIC DNA]</scope>
    <source>
        <strain evidence="2 3">JCM 23209</strain>
    </source>
</reference>
<dbReference type="RefSeq" id="WP_346821694.1">
    <property type="nucleotide sequence ID" value="NZ_JBDKWZ010000007.1"/>
</dbReference>
<gene>
    <name evidence="2" type="ORF">AAG747_13425</name>
</gene>
<feature type="transmembrane region" description="Helical" evidence="1">
    <location>
        <begin position="200"/>
        <end position="221"/>
    </location>
</feature>
<feature type="transmembrane region" description="Helical" evidence="1">
    <location>
        <begin position="12"/>
        <end position="29"/>
    </location>
</feature>
<evidence type="ECO:0000313" key="3">
    <source>
        <dbReference type="Proteomes" id="UP001403385"/>
    </source>
</evidence>
<feature type="transmembrane region" description="Helical" evidence="1">
    <location>
        <begin position="333"/>
        <end position="352"/>
    </location>
</feature>
<dbReference type="AlphaFoldDB" id="A0AAW9S5Z0"/>
<organism evidence="2 3">
    <name type="scientific">Rapidithrix thailandica</name>
    <dbReference type="NCBI Taxonomy" id="413964"/>
    <lineage>
        <taxon>Bacteria</taxon>
        <taxon>Pseudomonadati</taxon>
        <taxon>Bacteroidota</taxon>
        <taxon>Cytophagia</taxon>
        <taxon>Cytophagales</taxon>
        <taxon>Flammeovirgaceae</taxon>
        <taxon>Rapidithrix</taxon>
    </lineage>
</organism>
<accession>A0AAW9S5Z0</accession>